<evidence type="ECO:0000313" key="3">
    <source>
        <dbReference type="Proteomes" id="UP001054945"/>
    </source>
</evidence>
<protein>
    <submittedName>
        <fullName evidence="2">Uncharacterized protein</fullName>
    </submittedName>
</protein>
<dbReference type="EMBL" id="BPLR01010130">
    <property type="protein sequence ID" value="GIY37162.1"/>
    <property type="molecule type" value="Genomic_DNA"/>
</dbReference>
<evidence type="ECO:0000256" key="1">
    <source>
        <dbReference type="SAM" id="MobiDB-lite"/>
    </source>
</evidence>
<reference evidence="2 3" key="1">
    <citation type="submission" date="2021-06" db="EMBL/GenBank/DDBJ databases">
        <title>Caerostris extrusa draft genome.</title>
        <authorList>
            <person name="Kono N."/>
            <person name="Arakawa K."/>
        </authorList>
    </citation>
    <scope>NUCLEOTIDE SEQUENCE [LARGE SCALE GENOMIC DNA]</scope>
</reference>
<proteinExistence type="predicted"/>
<gene>
    <name evidence="2" type="ORF">CEXT_728001</name>
</gene>
<sequence>MGGGGNRRPPWPSESLMFSIYSHLQIDEIFHTAEDTFPSYFVPDNSFLTSFLVLTKKEKRRKKALARKRSIWRRRPVYEMETPPPNEEEDSFRAYPRGGLKTHSSAKTKMV</sequence>
<dbReference type="AlphaFoldDB" id="A0AAV4SUR4"/>
<keyword evidence="3" id="KW-1185">Reference proteome</keyword>
<feature type="region of interest" description="Disordered" evidence="1">
    <location>
        <begin position="80"/>
        <end position="111"/>
    </location>
</feature>
<name>A0AAV4SUR4_CAEEX</name>
<accession>A0AAV4SUR4</accession>
<evidence type="ECO:0000313" key="2">
    <source>
        <dbReference type="EMBL" id="GIY37162.1"/>
    </source>
</evidence>
<comment type="caution">
    <text evidence="2">The sequence shown here is derived from an EMBL/GenBank/DDBJ whole genome shotgun (WGS) entry which is preliminary data.</text>
</comment>
<organism evidence="2 3">
    <name type="scientific">Caerostris extrusa</name>
    <name type="common">Bark spider</name>
    <name type="synonym">Caerostris bankana</name>
    <dbReference type="NCBI Taxonomy" id="172846"/>
    <lineage>
        <taxon>Eukaryota</taxon>
        <taxon>Metazoa</taxon>
        <taxon>Ecdysozoa</taxon>
        <taxon>Arthropoda</taxon>
        <taxon>Chelicerata</taxon>
        <taxon>Arachnida</taxon>
        <taxon>Araneae</taxon>
        <taxon>Araneomorphae</taxon>
        <taxon>Entelegynae</taxon>
        <taxon>Araneoidea</taxon>
        <taxon>Araneidae</taxon>
        <taxon>Caerostris</taxon>
    </lineage>
</organism>
<dbReference type="Proteomes" id="UP001054945">
    <property type="component" value="Unassembled WGS sequence"/>
</dbReference>